<feature type="transmembrane region" description="Helical" evidence="1">
    <location>
        <begin position="133"/>
        <end position="160"/>
    </location>
</feature>
<reference evidence="3" key="1">
    <citation type="submission" date="2020-08" db="EMBL/GenBank/DDBJ databases">
        <title>Genome public.</title>
        <authorList>
            <person name="Liu C."/>
            <person name="Sun Q."/>
        </authorList>
    </citation>
    <scope>NUCLEOTIDE SEQUENCE</scope>
    <source>
        <strain evidence="3">H8</strain>
    </source>
</reference>
<dbReference type="CDD" id="cd01949">
    <property type="entry name" value="GGDEF"/>
    <property type="match status" value="1"/>
</dbReference>
<evidence type="ECO:0000256" key="1">
    <source>
        <dbReference type="SAM" id="Phobius"/>
    </source>
</evidence>
<evidence type="ECO:0000313" key="3">
    <source>
        <dbReference type="EMBL" id="MBC8541617.1"/>
    </source>
</evidence>
<dbReference type="PROSITE" id="PS50887">
    <property type="entry name" value="GGDEF"/>
    <property type="match status" value="1"/>
</dbReference>
<organism evidence="3 4">
    <name type="scientific">Congzhengia minquanensis</name>
    <dbReference type="NCBI Taxonomy" id="2763657"/>
    <lineage>
        <taxon>Bacteria</taxon>
        <taxon>Bacillati</taxon>
        <taxon>Bacillota</taxon>
        <taxon>Clostridia</taxon>
        <taxon>Eubacteriales</taxon>
        <taxon>Oscillospiraceae</taxon>
        <taxon>Congzhengia</taxon>
    </lineage>
</organism>
<dbReference type="Gene3D" id="3.30.70.270">
    <property type="match status" value="1"/>
</dbReference>
<protein>
    <submittedName>
        <fullName evidence="3">GGDEF domain-containing protein</fullName>
    </submittedName>
</protein>
<feature type="domain" description="GGDEF" evidence="2">
    <location>
        <begin position="195"/>
        <end position="325"/>
    </location>
</feature>
<keyword evidence="1" id="KW-1133">Transmembrane helix</keyword>
<feature type="transmembrane region" description="Helical" evidence="1">
    <location>
        <begin position="64"/>
        <end position="84"/>
    </location>
</feature>
<dbReference type="SUPFAM" id="SSF55073">
    <property type="entry name" value="Nucleotide cyclase"/>
    <property type="match status" value="1"/>
</dbReference>
<feature type="transmembrane region" description="Helical" evidence="1">
    <location>
        <begin position="32"/>
        <end position="52"/>
    </location>
</feature>
<name>A0A926DPU5_9FIRM</name>
<dbReference type="AlphaFoldDB" id="A0A926DPU5"/>
<feature type="transmembrane region" description="Helical" evidence="1">
    <location>
        <begin position="105"/>
        <end position="127"/>
    </location>
</feature>
<accession>A0A926DPU5</accession>
<gene>
    <name evidence="3" type="ORF">H8698_11570</name>
</gene>
<dbReference type="EMBL" id="JACRSU010000004">
    <property type="protein sequence ID" value="MBC8541617.1"/>
    <property type="molecule type" value="Genomic_DNA"/>
</dbReference>
<dbReference type="RefSeq" id="WP_249313638.1">
    <property type="nucleotide sequence ID" value="NZ_JACRSU010000004.1"/>
</dbReference>
<keyword evidence="1" id="KW-0472">Membrane</keyword>
<feature type="transmembrane region" description="Helical" evidence="1">
    <location>
        <begin position="6"/>
        <end position="25"/>
    </location>
</feature>
<keyword evidence="4" id="KW-1185">Reference proteome</keyword>
<evidence type="ECO:0000259" key="2">
    <source>
        <dbReference type="PROSITE" id="PS50887"/>
    </source>
</evidence>
<dbReference type="Proteomes" id="UP000611762">
    <property type="component" value="Unassembled WGS sequence"/>
</dbReference>
<evidence type="ECO:0000313" key="4">
    <source>
        <dbReference type="Proteomes" id="UP000611762"/>
    </source>
</evidence>
<dbReference type="InterPro" id="IPR043128">
    <property type="entry name" value="Rev_trsase/Diguanyl_cyclase"/>
</dbReference>
<dbReference type="InterPro" id="IPR000160">
    <property type="entry name" value="GGDEF_dom"/>
</dbReference>
<dbReference type="PANTHER" id="PTHR44757">
    <property type="entry name" value="DIGUANYLATE CYCLASE DGCP"/>
    <property type="match status" value="1"/>
</dbReference>
<proteinExistence type="predicted"/>
<comment type="caution">
    <text evidence="3">The sequence shown here is derived from an EMBL/GenBank/DDBJ whole genome shotgun (WGS) entry which is preliminary data.</text>
</comment>
<keyword evidence="1" id="KW-0812">Transmembrane</keyword>
<dbReference type="InterPro" id="IPR052155">
    <property type="entry name" value="Biofilm_reg_signaling"/>
</dbReference>
<sequence>MKQLLGSLAVLQAVFVNLYTFYSLYKKGIRRLSDLAMALCMSLVYSFLVFLLAKRSALFVQSRLFYNAVFLFQTVLYLGSIYFYCYFLQQKFWFLLNNAGRKTRILFFIMSVCWLIFLPAAGVLFSFGDNRLFALAVSLVIGISIVLSCEVFYCLSAAGFEAELFKKRSEFDVTTGLRNKSSFYIDLEMLLETGEPFTIFFMDLDNFKSINDLYGHNAGDRYLQAFSEIIGKSLFKLGQLYRISGDEFIFLHLGEQNEEVIQRIHEINEMKELIYGEHKFPFLGVSYGVSTYPCDAAGLAELLSEADMKMYRQKTVRKENGAAIG</sequence>
<dbReference type="SMART" id="SM00267">
    <property type="entry name" value="GGDEF"/>
    <property type="match status" value="1"/>
</dbReference>
<dbReference type="PANTHER" id="PTHR44757:SF2">
    <property type="entry name" value="BIOFILM ARCHITECTURE MAINTENANCE PROTEIN MBAA"/>
    <property type="match status" value="1"/>
</dbReference>
<dbReference type="NCBIfam" id="TIGR00254">
    <property type="entry name" value="GGDEF"/>
    <property type="match status" value="1"/>
</dbReference>
<dbReference type="InterPro" id="IPR029787">
    <property type="entry name" value="Nucleotide_cyclase"/>
</dbReference>
<dbReference type="Pfam" id="PF00990">
    <property type="entry name" value="GGDEF"/>
    <property type="match status" value="1"/>
</dbReference>